<organism evidence="1 2">
    <name type="scientific">Diacronema lutheri</name>
    <name type="common">Unicellular marine alga</name>
    <name type="synonym">Monochrysis lutheri</name>
    <dbReference type="NCBI Taxonomy" id="2081491"/>
    <lineage>
        <taxon>Eukaryota</taxon>
        <taxon>Haptista</taxon>
        <taxon>Haptophyta</taxon>
        <taxon>Pavlovophyceae</taxon>
        <taxon>Pavlovales</taxon>
        <taxon>Pavlovaceae</taxon>
        <taxon>Diacronema</taxon>
    </lineage>
</organism>
<dbReference type="EMBL" id="JAGTXO010000006">
    <property type="protein sequence ID" value="KAG8467416.1"/>
    <property type="molecule type" value="Genomic_DNA"/>
</dbReference>
<sequence length="1066" mass="112968">MACNATARMLLLFAGAMRSYEHAYPMLRAQLRLDELASARALETDVVVLTSLRVGCTQKDVQLGVCVRPARETSGASVRRRMRGVYGHRLRFIMDMPDIYGKGVAVIRSAVDTRAAIFLNWLAHACEPSAPGLGRAALQRSGSPSALRAYAVVLVLRPDIYLVAYAPQRPRTFAPLNPLELCARHPGASLLSGSLYRVARFHHRDWDHGMLICPPARLEDWLLLDRKPDDSCVDTAGCKLDPPVPPERPEHITGNWSGGQHAEWAVCRTVPWLRFLCDRALYFRNRRVPFDALPDAVALTHILRLRRAPLGTGFEPCTHWEEGADGLLTLPRSTSIHARGCVPFALPALLAPPPARGARAPDAPWCEPPFAGADAVSSLSVASAVVVRTAADVRAGVGTGALLSTPPLGRPLPTSAEWDYMRWLVGDACRALPASARAPDAVRDERRAAQISAHDAAPAARAEGSAAPLDAAAIEAVRAYLRAVYPAVARPLEHAPAAELVRLFESLDYFYDARAERGAAMAPLVQFASLSAPTAGSAPGKAPPLPYLPAGVWYDARAPAGDGSRERPPWIARGSFSRWRVPVRVAREPLPLLGTRARSLHSVVGSRNGPAPAWTSPMAITRYVLWPAGFAGSGGLGALADDGGGGVGVGGGARDSWPQRPLPAGARALRTPVADGGAVAAGGAGGPGGRLARLRALRDGDDIEIENFGGPRWATDERCPGVWANVWRGTGVFLRVGAPFVSTNKLVALAEMALELGTRAPAGGSTALRALGDALGLTRARTSLATRFPDASESDVFVTTLLATGMPADGPCSAAARDAKATLGAAWNATPWLRAAREGALHPREAVRRLRFSQPGAETDAYALFWQFGACGTGAYYNARARPWASYDGLLATFACMLGVHTLILGASANDNGLLHQELVDYDAPANSSWPKIVHTGERAPINPVGACVPAFEAARGGAADGSYVARPRPSPDALAAHWKATGKFALGDPRERVDDAAPRARLPCALFGGGAPWRERPRCAVPPAAWGSTFPNAHKLKCHTYCAGAMSEAHAGVSVAAVLFANATL</sequence>
<dbReference type="AlphaFoldDB" id="A0A8J5XQZ5"/>
<evidence type="ECO:0000313" key="2">
    <source>
        <dbReference type="Proteomes" id="UP000751190"/>
    </source>
</evidence>
<dbReference type="Proteomes" id="UP000751190">
    <property type="component" value="Unassembled WGS sequence"/>
</dbReference>
<protein>
    <submittedName>
        <fullName evidence="1">Uncharacterized protein</fullName>
    </submittedName>
</protein>
<proteinExistence type="predicted"/>
<dbReference type="OrthoDB" id="10615565at2759"/>
<accession>A0A8J5XQZ5</accession>
<comment type="caution">
    <text evidence="1">The sequence shown here is derived from an EMBL/GenBank/DDBJ whole genome shotgun (WGS) entry which is preliminary data.</text>
</comment>
<evidence type="ECO:0000313" key="1">
    <source>
        <dbReference type="EMBL" id="KAG8467416.1"/>
    </source>
</evidence>
<keyword evidence="2" id="KW-1185">Reference proteome</keyword>
<gene>
    <name evidence="1" type="ORF">KFE25_000732</name>
</gene>
<name>A0A8J5XQZ5_DIALT</name>
<reference evidence="1" key="1">
    <citation type="submission" date="2021-05" db="EMBL/GenBank/DDBJ databases">
        <title>The genome of the haptophyte Pavlova lutheri (Diacronema luteri, Pavlovales) - a model for lipid biosynthesis in eukaryotic algae.</title>
        <authorList>
            <person name="Hulatt C.J."/>
            <person name="Posewitz M.C."/>
        </authorList>
    </citation>
    <scope>NUCLEOTIDE SEQUENCE</scope>
    <source>
        <strain evidence="1">NIVA-4/92</strain>
    </source>
</reference>